<proteinExistence type="predicted"/>
<evidence type="ECO:0000313" key="1">
    <source>
        <dbReference type="EMBL" id="KZV19287.1"/>
    </source>
</evidence>
<evidence type="ECO:0000313" key="2">
    <source>
        <dbReference type="Proteomes" id="UP000250235"/>
    </source>
</evidence>
<accession>A0A2Z7AE20</accession>
<protein>
    <submittedName>
        <fullName evidence="1">Uncharacterized protein</fullName>
    </submittedName>
</protein>
<sequence length="249" mass="27026">MIYTLTLNLKLSAAPLPFSQAAAAAAVLATPPPPPPLAGICSGQLFEENPSALISSGLLVQADEGVSLPVMDLIDESTAAYREEPFALVLIVLNVSRPNFILPLPPRETGSGSATVPQQWYQSVRLVSIDTITAILYLIFNFLDRKTKFGKQAAGRRHVRRRPPRCARVTPSRAGRAMGIFTSPAGRAIGARWPAAGKRWSRDFHLLVVSPVCKSLHAGRGCAPCTAHDGAWERRARFVGGDRRPWTLR</sequence>
<name>A0A2Z7AE20_9LAMI</name>
<dbReference type="Proteomes" id="UP000250235">
    <property type="component" value="Unassembled WGS sequence"/>
</dbReference>
<gene>
    <name evidence="1" type="ORF">F511_36980</name>
</gene>
<dbReference type="EMBL" id="KV016726">
    <property type="protein sequence ID" value="KZV19287.1"/>
    <property type="molecule type" value="Genomic_DNA"/>
</dbReference>
<organism evidence="1 2">
    <name type="scientific">Dorcoceras hygrometricum</name>
    <dbReference type="NCBI Taxonomy" id="472368"/>
    <lineage>
        <taxon>Eukaryota</taxon>
        <taxon>Viridiplantae</taxon>
        <taxon>Streptophyta</taxon>
        <taxon>Embryophyta</taxon>
        <taxon>Tracheophyta</taxon>
        <taxon>Spermatophyta</taxon>
        <taxon>Magnoliopsida</taxon>
        <taxon>eudicotyledons</taxon>
        <taxon>Gunneridae</taxon>
        <taxon>Pentapetalae</taxon>
        <taxon>asterids</taxon>
        <taxon>lamiids</taxon>
        <taxon>Lamiales</taxon>
        <taxon>Gesneriaceae</taxon>
        <taxon>Didymocarpoideae</taxon>
        <taxon>Trichosporeae</taxon>
        <taxon>Loxocarpinae</taxon>
        <taxon>Dorcoceras</taxon>
    </lineage>
</organism>
<dbReference type="AlphaFoldDB" id="A0A2Z7AE20"/>
<reference evidence="1 2" key="1">
    <citation type="journal article" date="2015" name="Proc. Natl. Acad. Sci. U.S.A.">
        <title>The resurrection genome of Boea hygrometrica: A blueprint for survival of dehydration.</title>
        <authorList>
            <person name="Xiao L."/>
            <person name="Yang G."/>
            <person name="Zhang L."/>
            <person name="Yang X."/>
            <person name="Zhao S."/>
            <person name="Ji Z."/>
            <person name="Zhou Q."/>
            <person name="Hu M."/>
            <person name="Wang Y."/>
            <person name="Chen M."/>
            <person name="Xu Y."/>
            <person name="Jin H."/>
            <person name="Xiao X."/>
            <person name="Hu G."/>
            <person name="Bao F."/>
            <person name="Hu Y."/>
            <person name="Wan P."/>
            <person name="Li L."/>
            <person name="Deng X."/>
            <person name="Kuang T."/>
            <person name="Xiang C."/>
            <person name="Zhu J.K."/>
            <person name="Oliver M.J."/>
            <person name="He Y."/>
        </authorList>
    </citation>
    <scope>NUCLEOTIDE SEQUENCE [LARGE SCALE GENOMIC DNA]</scope>
    <source>
        <strain evidence="2">cv. XS01</strain>
    </source>
</reference>
<keyword evidence="2" id="KW-1185">Reference proteome</keyword>